<dbReference type="RefSeq" id="WP_393971235.1">
    <property type="nucleotide sequence ID" value="NZ_CP133772.1"/>
</dbReference>
<sequence length="182" mass="20364">MKRFPRIVGVCGSPFNRDQNGNETLLFTLVRMDGRLEGVSRTSIEIDGTDSTNAIKAEILSRYIERSNYVMLPGITFGGFNFCDIAEINASTGLPILSLIKHKPDLDSIKHAVEKHTQDARKRIAILEKTEIIDLTMRNGYKIYANLAGINAREAELLVRKSTIFGKTPEPLRIGRMISEIV</sequence>
<keyword evidence="3" id="KW-1185">Reference proteome</keyword>
<evidence type="ECO:0000313" key="3">
    <source>
        <dbReference type="Proteomes" id="UP001451606"/>
    </source>
</evidence>
<protein>
    <recommendedName>
        <fullName evidence="1">UPF0215 protein OXIME_001499</fullName>
    </recommendedName>
</protein>
<dbReference type="KEGG" id="omr:OXIME_001499"/>
<dbReference type="GeneID" id="95968237"/>
<dbReference type="Proteomes" id="UP001451606">
    <property type="component" value="Chromosome"/>
</dbReference>
<organism evidence="2 3">
    <name type="scientific">Oxyplasma meridianum</name>
    <dbReference type="NCBI Taxonomy" id="3073602"/>
    <lineage>
        <taxon>Archaea</taxon>
        <taxon>Methanobacteriati</taxon>
        <taxon>Thermoplasmatota</taxon>
        <taxon>Thermoplasmata</taxon>
        <taxon>Thermoplasmatales</taxon>
        <taxon>Thermoplasmataceae</taxon>
        <taxon>Oxyplasma</taxon>
    </lineage>
</organism>
<evidence type="ECO:0000313" key="2">
    <source>
        <dbReference type="EMBL" id="WYY00911.1"/>
    </source>
</evidence>
<proteinExistence type="inferred from homology"/>
<dbReference type="HAMAP" id="MF_00582">
    <property type="entry name" value="UPF0215"/>
    <property type="match status" value="1"/>
</dbReference>
<comment type="similarity">
    <text evidence="1">Belongs to the UPF0215 family.</text>
</comment>
<evidence type="ECO:0000256" key="1">
    <source>
        <dbReference type="HAMAP-Rule" id="MF_00582"/>
    </source>
</evidence>
<dbReference type="PIRSF" id="PIRSF006380">
    <property type="entry name" value="UCP006380"/>
    <property type="match status" value="1"/>
</dbReference>
<dbReference type="Pfam" id="PF01949">
    <property type="entry name" value="Endo_dU"/>
    <property type="match status" value="1"/>
</dbReference>
<dbReference type="InterPro" id="IPR002802">
    <property type="entry name" value="Endo_dU"/>
</dbReference>
<gene>
    <name evidence="2" type="ORF">OXIME_001499</name>
</gene>
<accession>A0AAX4NHK3</accession>
<dbReference type="PANTHER" id="PTHR39518:SF2">
    <property type="entry name" value="UPF0215 PROTEIN MJ1150"/>
    <property type="match status" value="1"/>
</dbReference>
<reference evidence="2 3" key="1">
    <citation type="submission" date="2023-09" db="EMBL/GenBank/DDBJ databases">
        <authorList>
            <person name="Golyshina O.V."/>
            <person name="Lunev E.A."/>
            <person name="Bargiela R."/>
            <person name="Gaines M.C."/>
            <person name="Daum B."/>
            <person name="Bale N.J."/>
            <person name="Koenen M."/>
            <person name="Sinninghe Damst J.S."/>
            <person name="Yakimov M."/>
            <person name="Golyshin P.N."/>
        </authorList>
    </citation>
    <scope>NUCLEOTIDE SEQUENCE [LARGE SCALE GENOMIC DNA]</scope>
    <source>
        <strain evidence="2 3">M1</strain>
    </source>
</reference>
<dbReference type="EMBL" id="CP133772">
    <property type="protein sequence ID" value="WYY00911.1"/>
    <property type="molecule type" value="Genomic_DNA"/>
</dbReference>
<dbReference type="Gene3D" id="3.30.2170.10">
    <property type="entry name" value="archaeoglobus fulgidus dsm 4304 superfamily"/>
    <property type="match status" value="1"/>
</dbReference>
<name>A0AAX4NHK3_9ARCH</name>
<dbReference type="AlphaFoldDB" id="A0AAX4NHK3"/>
<dbReference type="PANTHER" id="PTHR39518">
    <property type="entry name" value="UPF0215 PROTEIN MJ1150"/>
    <property type="match status" value="1"/>
</dbReference>